<dbReference type="Proteomes" id="UP000054011">
    <property type="component" value="Unassembled WGS sequence"/>
</dbReference>
<dbReference type="EMBL" id="LNSV01000004">
    <property type="protein sequence ID" value="KUH40264.1"/>
    <property type="molecule type" value="Genomic_DNA"/>
</dbReference>
<dbReference type="CDD" id="cd12167">
    <property type="entry name" value="2-Hacid_dh_8"/>
    <property type="match status" value="1"/>
</dbReference>
<dbReference type="GO" id="GO:0016618">
    <property type="term" value="F:hydroxypyruvate reductase [NAD(P)H] activity"/>
    <property type="evidence" value="ECO:0007669"/>
    <property type="project" value="TreeGrafter"/>
</dbReference>
<dbReference type="AlphaFoldDB" id="A0A100Y9R0"/>
<dbReference type="Gene3D" id="3.40.50.720">
    <property type="entry name" value="NAD(P)-binding Rossmann-like Domain"/>
    <property type="match status" value="2"/>
</dbReference>
<feature type="domain" description="D-isomer specific 2-hydroxyacid dehydrogenase NAD-binding" evidence="6">
    <location>
        <begin position="133"/>
        <end position="309"/>
    </location>
</feature>
<dbReference type="SUPFAM" id="SSF51735">
    <property type="entry name" value="NAD(P)-binding Rossmann-fold domains"/>
    <property type="match status" value="1"/>
</dbReference>
<comment type="similarity">
    <text evidence="1 4">Belongs to the D-isomer specific 2-hydroxyacid dehydrogenase family.</text>
</comment>
<name>A0A100Y9R0_9ACTN</name>
<evidence type="ECO:0000259" key="5">
    <source>
        <dbReference type="Pfam" id="PF00389"/>
    </source>
</evidence>
<feature type="domain" description="D-isomer specific 2-hydroxyacid dehydrogenase catalytic" evidence="5">
    <location>
        <begin position="75"/>
        <end position="330"/>
    </location>
</feature>
<dbReference type="PROSITE" id="PS00670">
    <property type="entry name" value="D_2_HYDROXYACID_DH_2"/>
    <property type="match status" value="1"/>
</dbReference>
<keyword evidence="3" id="KW-0520">NAD</keyword>
<dbReference type="InterPro" id="IPR006140">
    <property type="entry name" value="D-isomer_DH_NAD-bd"/>
</dbReference>
<keyword evidence="8" id="KW-1185">Reference proteome</keyword>
<dbReference type="GO" id="GO:0051287">
    <property type="term" value="F:NAD binding"/>
    <property type="evidence" value="ECO:0007669"/>
    <property type="project" value="InterPro"/>
</dbReference>
<gene>
    <name evidence="7" type="ORF">ATE80_02915</name>
</gene>
<keyword evidence="2 4" id="KW-0560">Oxidoreductase</keyword>
<sequence length="349" mass="37424">MPTTPPTLPTTGASRRRPRTLLAMDPPVRDALLDATALDRLAVVAETDPSLVVRDFADPAHAGVLERTEALLTGWGCPPLTAAALERMPRLRAVVHAGGSVKHHVTDACWERGLVVASAAAANARPVAEYTVASILFAGKRVLDARRAYRERRGPVDSLALLSGAGNHRRTVGVVGASRIGRRVIELLRPHDLDLLLHDPYLPAGEAARLGARPVSLDTLVRSSDVVTLHAPELPRTRHLFDRDRLALLRDGATLVNTARGALVDTAALTAELVSGRLYAVLDVTEPEVLPADSPLYDLPNVLLTPHVAGSLGNELGRLAHAALDELERYGRGLPFAEPVRAEDLRRSA</sequence>
<protein>
    <submittedName>
        <fullName evidence="7">Hydroxyacid dehydrogenase</fullName>
    </submittedName>
</protein>
<reference evidence="7 8" key="1">
    <citation type="submission" date="2015-11" db="EMBL/GenBank/DDBJ databases">
        <title>Genome-wide analysis reveals the secondary metabolome in Streptomyces kanasensis ZX01.</title>
        <authorList>
            <person name="Zhang G."/>
            <person name="Han L."/>
            <person name="Feng J."/>
            <person name="Zhang X."/>
        </authorList>
    </citation>
    <scope>NUCLEOTIDE SEQUENCE [LARGE SCALE GENOMIC DNA]</scope>
    <source>
        <strain evidence="7 8">ZX01</strain>
    </source>
</reference>
<evidence type="ECO:0000313" key="8">
    <source>
        <dbReference type="Proteomes" id="UP000054011"/>
    </source>
</evidence>
<evidence type="ECO:0000256" key="2">
    <source>
        <dbReference type="ARBA" id="ARBA00023002"/>
    </source>
</evidence>
<evidence type="ECO:0000259" key="6">
    <source>
        <dbReference type="Pfam" id="PF02826"/>
    </source>
</evidence>
<evidence type="ECO:0000256" key="1">
    <source>
        <dbReference type="ARBA" id="ARBA00005854"/>
    </source>
</evidence>
<dbReference type="GO" id="GO:0005829">
    <property type="term" value="C:cytosol"/>
    <property type="evidence" value="ECO:0007669"/>
    <property type="project" value="TreeGrafter"/>
</dbReference>
<dbReference type="GO" id="GO:0030267">
    <property type="term" value="F:glyoxylate reductase (NADPH) activity"/>
    <property type="evidence" value="ECO:0007669"/>
    <property type="project" value="TreeGrafter"/>
</dbReference>
<dbReference type="STRING" id="936756.ATE80_02915"/>
<dbReference type="Pfam" id="PF00389">
    <property type="entry name" value="2-Hacid_dh"/>
    <property type="match status" value="1"/>
</dbReference>
<dbReference type="PANTHER" id="PTHR10996">
    <property type="entry name" value="2-HYDROXYACID DEHYDROGENASE-RELATED"/>
    <property type="match status" value="1"/>
</dbReference>
<dbReference type="InterPro" id="IPR050223">
    <property type="entry name" value="D-isomer_2-hydroxyacid_DH"/>
</dbReference>
<dbReference type="InterPro" id="IPR006139">
    <property type="entry name" value="D-isomer_2_OHA_DH_cat_dom"/>
</dbReference>
<dbReference type="InterPro" id="IPR029753">
    <property type="entry name" value="D-isomer_DH_CS"/>
</dbReference>
<dbReference type="Pfam" id="PF02826">
    <property type="entry name" value="2-Hacid_dh_C"/>
    <property type="match status" value="1"/>
</dbReference>
<comment type="caution">
    <text evidence="7">The sequence shown here is derived from an EMBL/GenBank/DDBJ whole genome shotgun (WGS) entry which is preliminary data.</text>
</comment>
<dbReference type="OrthoDB" id="4324715at2"/>
<evidence type="ECO:0000256" key="4">
    <source>
        <dbReference type="RuleBase" id="RU003719"/>
    </source>
</evidence>
<dbReference type="InterPro" id="IPR036291">
    <property type="entry name" value="NAD(P)-bd_dom_sf"/>
</dbReference>
<organism evidence="7 8">
    <name type="scientific">Streptomyces kanasensis</name>
    <dbReference type="NCBI Taxonomy" id="936756"/>
    <lineage>
        <taxon>Bacteria</taxon>
        <taxon>Bacillati</taxon>
        <taxon>Actinomycetota</taxon>
        <taxon>Actinomycetes</taxon>
        <taxon>Kitasatosporales</taxon>
        <taxon>Streptomycetaceae</taxon>
        <taxon>Streptomyces</taxon>
    </lineage>
</organism>
<dbReference type="RefSeq" id="WP_058940503.1">
    <property type="nucleotide sequence ID" value="NZ_LNSV01000004.1"/>
</dbReference>
<proteinExistence type="inferred from homology"/>
<dbReference type="PANTHER" id="PTHR10996:SF178">
    <property type="entry name" value="2-HYDROXYACID DEHYDROGENASE YGL185C-RELATED"/>
    <property type="match status" value="1"/>
</dbReference>
<dbReference type="SUPFAM" id="SSF52283">
    <property type="entry name" value="Formate/glycerate dehydrogenase catalytic domain-like"/>
    <property type="match status" value="1"/>
</dbReference>
<evidence type="ECO:0000313" key="7">
    <source>
        <dbReference type="EMBL" id="KUH40264.1"/>
    </source>
</evidence>
<accession>A0A100Y9R0</accession>
<evidence type="ECO:0000256" key="3">
    <source>
        <dbReference type="ARBA" id="ARBA00023027"/>
    </source>
</evidence>